<dbReference type="AlphaFoldDB" id="M5C3C4"/>
<feature type="compositionally biased region" description="Polar residues" evidence="1">
    <location>
        <begin position="143"/>
        <end position="152"/>
    </location>
</feature>
<protein>
    <submittedName>
        <fullName evidence="2">Uncharacterized protein</fullName>
    </submittedName>
</protein>
<sequence length="152" mass="16154">MESSSRPASWNSNRDPSVGGILQEAHPSTQIGDQGATLESIQRLVILLTGQVASLSQQIRDRDQEFQDLQALVKETNQVVTREAPGTPEKTTTGKDVHQTPQAFSLFDNPNSSLAAAAAINPVGTTQQTLPGFALPQPKVKPTPSSHSALSS</sequence>
<dbReference type="HOGENOM" id="CLU_123489_0_0_1"/>
<evidence type="ECO:0000256" key="1">
    <source>
        <dbReference type="SAM" id="MobiDB-lite"/>
    </source>
</evidence>
<accession>M5C3C4</accession>
<name>M5C3C4_THACB</name>
<comment type="caution">
    <text evidence="2">The sequence shown here is derived from an EMBL/GenBank/DDBJ whole genome shotgun (WGS) entry which is preliminary data.</text>
</comment>
<reference evidence="2 3" key="1">
    <citation type="journal article" date="2013" name="J. Biotechnol.">
        <title>Establishment and interpretation of the genome sequence of the phytopathogenic fungus Rhizoctonia solani AG1-IB isolate 7/3/14.</title>
        <authorList>
            <person name="Wibberg D.W."/>
            <person name="Jelonek L.J."/>
            <person name="Rupp O.R."/>
            <person name="Hennig M.H."/>
            <person name="Eikmeyer F.E."/>
            <person name="Goesmann A.G."/>
            <person name="Hartmann A.H."/>
            <person name="Borriss R.B."/>
            <person name="Grosch R.G."/>
            <person name="Puehler A.P."/>
            <person name="Schlueter A.S."/>
        </authorList>
    </citation>
    <scope>NUCLEOTIDE SEQUENCE [LARGE SCALE GENOMIC DNA]</scope>
    <source>
        <strain evidence="3">AG1-IB / isolate 7/3/14</strain>
    </source>
</reference>
<feature type="region of interest" description="Disordered" evidence="1">
    <location>
        <begin position="1"/>
        <end position="34"/>
    </location>
</feature>
<evidence type="ECO:0000313" key="2">
    <source>
        <dbReference type="EMBL" id="CCO34458.1"/>
    </source>
</evidence>
<feature type="region of interest" description="Disordered" evidence="1">
    <location>
        <begin position="127"/>
        <end position="152"/>
    </location>
</feature>
<gene>
    <name evidence="2" type="ORF">BN14_08556</name>
</gene>
<evidence type="ECO:0000313" key="3">
    <source>
        <dbReference type="Proteomes" id="UP000012065"/>
    </source>
</evidence>
<proteinExistence type="predicted"/>
<feature type="compositionally biased region" description="Polar residues" evidence="1">
    <location>
        <begin position="1"/>
        <end position="15"/>
    </location>
</feature>
<dbReference type="EMBL" id="CAOJ01013130">
    <property type="protein sequence ID" value="CCO34458.1"/>
    <property type="molecule type" value="Genomic_DNA"/>
</dbReference>
<dbReference type="Proteomes" id="UP000012065">
    <property type="component" value="Unassembled WGS sequence"/>
</dbReference>
<organism evidence="2 3">
    <name type="scientific">Thanatephorus cucumeris (strain AG1-IB / isolate 7/3/14)</name>
    <name type="common">Lettuce bottom rot fungus</name>
    <name type="synonym">Rhizoctonia solani</name>
    <dbReference type="NCBI Taxonomy" id="1108050"/>
    <lineage>
        <taxon>Eukaryota</taxon>
        <taxon>Fungi</taxon>
        <taxon>Dikarya</taxon>
        <taxon>Basidiomycota</taxon>
        <taxon>Agaricomycotina</taxon>
        <taxon>Agaricomycetes</taxon>
        <taxon>Cantharellales</taxon>
        <taxon>Ceratobasidiaceae</taxon>
        <taxon>Rhizoctonia</taxon>
        <taxon>Rhizoctonia solani AG-1</taxon>
    </lineage>
</organism>